<accession>A0ABX5EC57</accession>
<proteinExistence type="predicted"/>
<evidence type="ECO:0000313" key="2">
    <source>
        <dbReference type="Proteomes" id="UP000239895"/>
    </source>
</evidence>
<sequence>MRGVSETTTLPRSVVLALWLQALGASHGLAVRSVTEDDEPHVVLGLPGAEAEQVTLKELVATFSDGPREVCAVLPAPGDPSGVPAAATAAATESGECLLVTTSAGSWAAVPRVTPFGSALEPGHLVTWQVVEVPPWSTLLAGALGSLADAERELRSSLVVATEALDSLDVARWRDDAADAIERVRSSSTASWPVPDLDGRRARVMQLATRLLAIVDLATDDDGAAVNVWQADQRSTALREVERTARRALSAATYAAVP</sequence>
<keyword evidence="2" id="KW-1185">Reference proteome</keyword>
<name>A0ABX5EC57_9MICO</name>
<dbReference type="EMBL" id="PVTX01000015">
    <property type="protein sequence ID" value="PRZ03136.1"/>
    <property type="molecule type" value="Genomic_DNA"/>
</dbReference>
<comment type="caution">
    <text evidence="1">The sequence shown here is derived from an EMBL/GenBank/DDBJ whole genome shotgun (WGS) entry which is preliminary data.</text>
</comment>
<gene>
    <name evidence="1" type="ORF">BCL65_1153</name>
</gene>
<organism evidence="1 2">
    <name type="scientific">Isoptericola halotolerans</name>
    <dbReference type="NCBI Taxonomy" id="300560"/>
    <lineage>
        <taxon>Bacteria</taxon>
        <taxon>Bacillati</taxon>
        <taxon>Actinomycetota</taxon>
        <taxon>Actinomycetes</taxon>
        <taxon>Micrococcales</taxon>
        <taxon>Promicromonosporaceae</taxon>
        <taxon>Isoptericola</taxon>
    </lineage>
</organism>
<protein>
    <submittedName>
        <fullName evidence="1">Uncharacterized protein</fullName>
    </submittedName>
</protein>
<dbReference type="Proteomes" id="UP000239895">
    <property type="component" value="Unassembled WGS sequence"/>
</dbReference>
<evidence type="ECO:0000313" key="1">
    <source>
        <dbReference type="EMBL" id="PRZ03136.1"/>
    </source>
</evidence>
<reference evidence="1 2" key="1">
    <citation type="submission" date="2018-03" db="EMBL/GenBank/DDBJ databases">
        <title>Comparative analysis of microorganisms from saline springs in Andes Mountain Range, Colombia.</title>
        <authorList>
            <person name="Rubin E."/>
        </authorList>
    </citation>
    <scope>NUCLEOTIDE SEQUENCE [LARGE SCALE GENOMIC DNA]</scope>
    <source>
        <strain evidence="1 2">CG 23</strain>
    </source>
</reference>